<keyword evidence="2" id="KW-0472">Membrane</keyword>
<dbReference type="Proteomes" id="UP000515154">
    <property type="component" value="Linkage group LG18"/>
</dbReference>
<protein>
    <submittedName>
        <fullName evidence="5">Uncharacterized protein LOC115221306</fullName>
    </submittedName>
</protein>
<sequence length="371" mass="42310">MGSIFHGFLRLVEFTFLVYMLMWSFDPVQGTEFCSTHIRAQTFACNNGSVMFIEKLNALMDSDWKCLQDLKFYCNRYRKCNMPHSCQNASIDARILYGCIPDVKNEKEHVCSDKTNSRDLEDQIFLVTPHNMETITRCNWRLKTLTNGMLILYVLNASDASLLAMHHRNHHEQKPLYRALVINVTANEAIDLTIDPKSPTWLVAKLIHQTVKDVSLQDFISCPVSDKPKKGRSLAEICLATLAGYKIAVIVLCCAVLILVAILSIIIHCYCKKIKSTQRSRDTSGNRPTSTVIPYQTTLINGSKKNKLNQLNHNLSSPNHLRKDKHLYDHLSRYDSSYAVRFDPNTSKNNWKRSYDDSDSDSTYATVGENS</sequence>
<keyword evidence="3" id="KW-0732">Signal</keyword>
<evidence type="ECO:0000256" key="2">
    <source>
        <dbReference type="SAM" id="Phobius"/>
    </source>
</evidence>
<evidence type="ECO:0000256" key="3">
    <source>
        <dbReference type="SAM" id="SignalP"/>
    </source>
</evidence>
<evidence type="ECO:0000313" key="5">
    <source>
        <dbReference type="RefSeq" id="XP_029647326.1"/>
    </source>
</evidence>
<proteinExistence type="predicted"/>
<dbReference type="RefSeq" id="XP_029647326.1">
    <property type="nucleotide sequence ID" value="XM_029791466.2"/>
</dbReference>
<keyword evidence="4" id="KW-1185">Reference proteome</keyword>
<feature type="signal peptide" evidence="3">
    <location>
        <begin position="1"/>
        <end position="30"/>
    </location>
</feature>
<evidence type="ECO:0000313" key="4">
    <source>
        <dbReference type="Proteomes" id="UP000515154"/>
    </source>
</evidence>
<dbReference type="AlphaFoldDB" id="A0A6P7TCF1"/>
<keyword evidence="2" id="KW-1133">Transmembrane helix</keyword>
<dbReference type="KEGG" id="osn:115221306"/>
<feature type="transmembrane region" description="Helical" evidence="2">
    <location>
        <begin position="247"/>
        <end position="271"/>
    </location>
</feature>
<organism evidence="4 5">
    <name type="scientific">Octopus sinensis</name>
    <name type="common">East Asian common octopus</name>
    <dbReference type="NCBI Taxonomy" id="2607531"/>
    <lineage>
        <taxon>Eukaryota</taxon>
        <taxon>Metazoa</taxon>
        <taxon>Spiralia</taxon>
        <taxon>Lophotrochozoa</taxon>
        <taxon>Mollusca</taxon>
        <taxon>Cephalopoda</taxon>
        <taxon>Coleoidea</taxon>
        <taxon>Octopodiformes</taxon>
        <taxon>Octopoda</taxon>
        <taxon>Incirrata</taxon>
        <taxon>Octopodidae</taxon>
        <taxon>Octopus</taxon>
    </lineage>
</organism>
<reference evidence="5" key="1">
    <citation type="submission" date="2025-08" db="UniProtKB">
        <authorList>
            <consortium name="RefSeq"/>
        </authorList>
    </citation>
    <scope>IDENTIFICATION</scope>
</reference>
<feature type="region of interest" description="Disordered" evidence="1">
    <location>
        <begin position="352"/>
        <end position="371"/>
    </location>
</feature>
<feature type="chain" id="PRO_5027893117" evidence="3">
    <location>
        <begin position="31"/>
        <end position="371"/>
    </location>
</feature>
<evidence type="ECO:0000256" key="1">
    <source>
        <dbReference type="SAM" id="MobiDB-lite"/>
    </source>
</evidence>
<keyword evidence="2" id="KW-0812">Transmembrane</keyword>
<name>A0A6P7TCF1_9MOLL</name>
<gene>
    <name evidence="5" type="primary">LOC115221306</name>
</gene>
<accession>A0A6P7TCF1</accession>